<name>A0ABV5SYV5_9MICO</name>
<dbReference type="RefSeq" id="WP_344714693.1">
    <property type="nucleotide sequence ID" value="NZ_BAAAWH010000001.1"/>
</dbReference>
<proteinExistence type="predicted"/>
<sequence length="134" mass="14339">MLGRRTYTDDEVAAARSWFAAAVHAYRGLYADGSGRGADLEHRYAEALVLSLDRWFVHRLRAVEGNTTNPLTELGLLAESILAGGTLTAAKGIRYDPAHAVLGRALGAPVLISVTDAENLADAVFAELGRTFRG</sequence>
<dbReference type="EMBL" id="JBHMBE010000002">
    <property type="protein sequence ID" value="MFB9645543.1"/>
    <property type="molecule type" value="Genomic_DNA"/>
</dbReference>
<keyword evidence="2" id="KW-1185">Reference proteome</keyword>
<accession>A0ABV5SYV5</accession>
<gene>
    <name evidence="1" type="ORF">ACFFPJ_07010</name>
</gene>
<reference evidence="1 2" key="1">
    <citation type="submission" date="2024-09" db="EMBL/GenBank/DDBJ databases">
        <authorList>
            <person name="Sun Q."/>
            <person name="Mori K."/>
        </authorList>
    </citation>
    <scope>NUCLEOTIDE SEQUENCE [LARGE SCALE GENOMIC DNA]</scope>
    <source>
        <strain evidence="1 2">JCM 1342</strain>
    </source>
</reference>
<evidence type="ECO:0000313" key="1">
    <source>
        <dbReference type="EMBL" id="MFB9645543.1"/>
    </source>
</evidence>
<dbReference type="Proteomes" id="UP001589611">
    <property type="component" value="Unassembled WGS sequence"/>
</dbReference>
<comment type="caution">
    <text evidence="1">The sequence shown here is derived from an EMBL/GenBank/DDBJ whole genome shotgun (WGS) entry which is preliminary data.</text>
</comment>
<evidence type="ECO:0000313" key="2">
    <source>
        <dbReference type="Proteomes" id="UP001589611"/>
    </source>
</evidence>
<organism evidence="1 2">
    <name type="scientific">Microbacterium terregens</name>
    <dbReference type="NCBI Taxonomy" id="69363"/>
    <lineage>
        <taxon>Bacteria</taxon>
        <taxon>Bacillati</taxon>
        <taxon>Actinomycetota</taxon>
        <taxon>Actinomycetes</taxon>
        <taxon>Micrococcales</taxon>
        <taxon>Microbacteriaceae</taxon>
        <taxon>Microbacterium</taxon>
    </lineage>
</organism>
<protein>
    <submittedName>
        <fullName evidence="1">Uncharacterized protein</fullName>
    </submittedName>
</protein>